<protein>
    <recommendedName>
        <fullName evidence="3">dihydrofolate reductase</fullName>
        <ecNumber evidence="3">1.5.1.3</ecNumber>
    </recommendedName>
</protein>
<dbReference type="PANTHER" id="PTHR48069:SF3">
    <property type="entry name" value="DIHYDROFOLATE REDUCTASE"/>
    <property type="match status" value="1"/>
</dbReference>
<evidence type="ECO:0000256" key="1">
    <source>
        <dbReference type="ARBA" id="ARBA00004903"/>
    </source>
</evidence>
<dbReference type="RefSeq" id="WP_129734451.1">
    <property type="nucleotide sequence ID" value="NZ_PRLM01000001.1"/>
</dbReference>
<dbReference type="InterPro" id="IPR024072">
    <property type="entry name" value="DHFR-like_dom_sf"/>
</dbReference>
<organism evidence="8 9">
    <name type="scientific">Candidatus Nanosyncoccus alces</name>
    <dbReference type="NCBI Taxonomy" id="2171997"/>
    <lineage>
        <taxon>Bacteria</taxon>
        <taxon>Candidatus Saccharimonadota</taxon>
        <taxon>Candidatus Nanosyncoccalia</taxon>
        <taxon>Candidatus Nanosyncoccales</taxon>
        <taxon>Candidatus Nanosyncoccaceae</taxon>
        <taxon>Candidatus Nanosyncoccus</taxon>
    </lineage>
</organism>
<accession>A0ABY0FMX0</accession>
<dbReference type="Pfam" id="PF00186">
    <property type="entry name" value="DHFR_1"/>
    <property type="match status" value="1"/>
</dbReference>
<sequence length="157" mass="17881">MFSIIAAIGKNHELGKNNSLVFHIKEDMRFFRDTTKGHKVLMGHKTWDSLPGKLPNRKNIVISRNPVEGADLTISDLPTFIAQNKDTNEEIFVIGGGMVYNELLKYAKNLYLTEVDAAISDADTFFPNFNQNEYKKTIIKKGSEDDLTYTFAKYIKK</sequence>
<comment type="similarity">
    <text evidence="2">Belongs to the dihydrofolate reductase family.</text>
</comment>
<evidence type="ECO:0000256" key="6">
    <source>
        <dbReference type="ARBA" id="ARBA00023002"/>
    </source>
</evidence>
<dbReference type="SUPFAM" id="SSF53597">
    <property type="entry name" value="Dihydrofolate reductase-like"/>
    <property type="match status" value="1"/>
</dbReference>
<evidence type="ECO:0000313" key="8">
    <source>
        <dbReference type="EMBL" id="RYC75220.1"/>
    </source>
</evidence>
<feature type="domain" description="DHFR" evidence="7">
    <location>
        <begin position="1"/>
        <end position="156"/>
    </location>
</feature>
<comment type="caution">
    <text evidence="8">The sequence shown here is derived from an EMBL/GenBank/DDBJ whole genome shotgun (WGS) entry which is preliminary data.</text>
</comment>
<reference evidence="8 9" key="1">
    <citation type="journal article" date="2018" name="bioRxiv">
        <title>Evidence of independent acquisition and adaption of ultra-small bacteria to human hosts across the highly diverse yet reduced genomes of the phylum Saccharibacteria.</title>
        <authorList>
            <person name="McLean J.S."/>
            <person name="Bor B."/>
            <person name="To T.T."/>
            <person name="Liu Q."/>
            <person name="Kearns K.A."/>
            <person name="Solden L.M."/>
            <person name="Wrighton K.C."/>
            <person name="He X."/>
            <person name="Shi W."/>
        </authorList>
    </citation>
    <scope>NUCLEOTIDE SEQUENCE [LARGE SCALE GENOMIC DNA]</scope>
    <source>
        <strain evidence="8 9">TM7_G3_2_Rum_HOT_351B</strain>
    </source>
</reference>
<keyword evidence="9" id="KW-1185">Reference proteome</keyword>
<keyword evidence="6 8" id="KW-0560">Oxidoreductase</keyword>
<evidence type="ECO:0000313" key="9">
    <source>
        <dbReference type="Proteomes" id="UP001191019"/>
    </source>
</evidence>
<dbReference type="PRINTS" id="PR00070">
    <property type="entry name" value="DHFR"/>
</dbReference>
<dbReference type="EMBL" id="PRLM01000001">
    <property type="protein sequence ID" value="RYC75220.1"/>
    <property type="molecule type" value="Genomic_DNA"/>
</dbReference>
<dbReference type="InterPro" id="IPR012259">
    <property type="entry name" value="DHFR"/>
</dbReference>
<dbReference type="InterPro" id="IPR001796">
    <property type="entry name" value="DHFR_dom"/>
</dbReference>
<evidence type="ECO:0000256" key="3">
    <source>
        <dbReference type="ARBA" id="ARBA00012856"/>
    </source>
</evidence>
<evidence type="ECO:0000256" key="5">
    <source>
        <dbReference type="ARBA" id="ARBA00022857"/>
    </source>
</evidence>
<evidence type="ECO:0000256" key="2">
    <source>
        <dbReference type="ARBA" id="ARBA00009539"/>
    </source>
</evidence>
<keyword evidence="5" id="KW-0521">NADP</keyword>
<evidence type="ECO:0000259" key="7">
    <source>
        <dbReference type="PROSITE" id="PS51330"/>
    </source>
</evidence>
<proteinExistence type="inferred from homology"/>
<evidence type="ECO:0000256" key="4">
    <source>
        <dbReference type="ARBA" id="ARBA00022563"/>
    </source>
</evidence>
<dbReference type="PANTHER" id="PTHR48069">
    <property type="entry name" value="DIHYDROFOLATE REDUCTASE"/>
    <property type="match status" value="1"/>
</dbReference>
<dbReference type="Proteomes" id="UP001191019">
    <property type="component" value="Unassembled WGS sequence"/>
</dbReference>
<dbReference type="GO" id="GO:0004146">
    <property type="term" value="F:dihydrofolate reductase activity"/>
    <property type="evidence" value="ECO:0007669"/>
    <property type="project" value="UniProtKB-EC"/>
</dbReference>
<dbReference type="PROSITE" id="PS51330">
    <property type="entry name" value="DHFR_2"/>
    <property type="match status" value="1"/>
</dbReference>
<dbReference type="EC" id="1.5.1.3" evidence="3"/>
<keyword evidence="4" id="KW-0554">One-carbon metabolism</keyword>
<dbReference type="Gene3D" id="3.40.430.10">
    <property type="entry name" value="Dihydrofolate Reductase, subunit A"/>
    <property type="match status" value="1"/>
</dbReference>
<comment type="pathway">
    <text evidence="1">Cofactor biosynthesis; tetrahydrofolate biosynthesis; 5,6,7,8-tetrahydrofolate from 7,8-dihydrofolate: step 1/1.</text>
</comment>
<reference evidence="8 9" key="2">
    <citation type="journal article" date="2020" name="Cell Rep.">
        <title>Acquisition and Adaptation of Ultra-small Parasitic Reduced Genome Bacteria to Mammalian Hosts.</title>
        <authorList>
            <person name="McLean J.S."/>
            <person name="Bor B."/>
            <person name="Kerns K.A."/>
            <person name="Liu Q."/>
            <person name="To T.T."/>
            <person name="Solden L."/>
            <person name="Hendrickson E.L."/>
            <person name="Wrighton K."/>
            <person name="Shi W."/>
            <person name="He X."/>
        </authorList>
    </citation>
    <scope>NUCLEOTIDE SEQUENCE [LARGE SCALE GENOMIC DNA]</scope>
    <source>
        <strain evidence="8 9">TM7_G3_2_Rum_HOT_351B</strain>
    </source>
</reference>
<name>A0ABY0FMX0_9BACT</name>
<gene>
    <name evidence="8" type="primary">folA</name>
    <name evidence="8" type="ORF">G3RUM_00164</name>
</gene>
<dbReference type="CDD" id="cd00209">
    <property type="entry name" value="DHFR"/>
    <property type="match status" value="1"/>
</dbReference>